<evidence type="ECO:0000256" key="1">
    <source>
        <dbReference type="ARBA" id="ARBA00010062"/>
    </source>
</evidence>
<dbReference type="Proteomes" id="UP001314635">
    <property type="component" value="Unassembled WGS sequence"/>
</dbReference>
<keyword evidence="3" id="KW-0732">Signal</keyword>
<dbReference type="PRINTS" id="PR00337">
    <property type="entry name" value="LEUILEVALBP"/>
</dbReference>
<feature type="domain" description="Leucine-binding protein" evidence="5">
    <location>
        <begin position="40"/>
        <end position="381"/>
    </location>
</feature>
<keyword evidence="7" id="KW-1185">Reference proteome</keyword>
<organism evidence="6 7">
    <name type="scientific">Bradyrhizobium denitrificans</name>
    <dbReference type="NCBI Taxonomy" id="2734912"/>
    <lineage>
        <taxon>Bacteria</taxon>
        <taxon>Pseudomonadati</taxon>
        <taxon>Pseudomonadota</taxon>
        <taxon>Alphaproteobacteria</taxon>
        <taxon>Hyphomicrobiales</taxon>
        <taxon>Nitrobacteraceae</taxon>
        <taxon>Bradyrhizobium</taxon>
    </lineage>
</organism>
<dbReference type="EMBL" id="JAFCLK010000052">
    <property type="protein sequence ID" value="MBR1140957.1"/>
    <property type="molecule type" value="Genomic_DNA"/>
</dbReference>
<protein>
    <submittedName>
        <fullName evidence="6">ABC transporter substrate-binding protein</fullName>
    </submittedName>
</protein>
<keyword evidence="2" id="KW-0813">Transport</keyword>
<dbReference type="CDD" id="cd19978">
    <property type="entry name" value="PBP1_ABC_ligand_binding-like"/>
    <property type="match status" value="1"/>
</dbReference>
<dbReference type="PANTHER" id="PTHR47235">
    <property type="entry name" value="BLR6548 PROTEIN"/>
    <property type="match status" value="1"/>
</dbReference>
<keyword evidence="4" id="KW-0029">Amino-acid transport</keyword>
<dbReference type="InterPro" id="IPR000709">
    <property type="entry name" value="Leu_Ile_Val-bd"/>
</dbReference>
<dbReference type="Pfam" id="PF13458">
    <property type="entry name" value="Peripla_BP_6"/>
    <property type="match status" value="1"/>
</dbReference>
<evidence type="ECO:0000313" key="6">
    <source>
        <dbReference type="EMBL" id="MBR1140957.1"/>
    </source>
</evidence>
<dbReference type="InterPro" id="IPR028081">
    <property type="entry name" value="Leu-bd"/>
</dbReference>
<gene>
    <name evidence="6" type="ORF">JQ619_34940</name>
</gene>
<reference evidence="7" key="1">
    <citation type="journal article" date="2021" name="ISME J.">
        <title>Evolutionary origin and ecological implication of a unique nif island in free-living Bradyrhizobium lineages.</title>
        <authorList>
            <person name="Tao J."/>
        </authorList>
    </citation>
    <scope>NUCLEOTIDE SEQUENCE [LARGE SCALE GENOMIC DNA]</scope>
    <source>
        <strain evidence="7">SZCCT0094</strain>
    </source>
</reference>
<evidence type="ECO:0000256" key="4">
    <source>
        <dbReference type="ARBA" id="ARBA00022970"/>
    </source>
</evidence>
<accession>A0ABS5GHY9</accession>
<dbReference type="RefSeq" id="WP_172241181.1">
    <property type="nucleotide sequence ID" value="NZ_JABFDP010000030.1"/>
</dbReference>
<sequence>MKWLSELRSSLTLVLLVAGALHVGAARADELGVTSDSILFGQVAALEGPSAALGQAARQGLLAAFNELNAKGGVYGRRLKLASRNDGYDPDRSVVETIKLIYEDKVFALIGAVGTPTSIATAPIAASNDVPFIGPVSGAEFLRTPDFQNIVNIRASYAAEAEASIKHLTEELRLTRIAIFYQDDAFGRDVLAGVKTHLDRRGLELAAEGTFERNTRAVGAALKVIRRAEPEAVILVGTYGPCAEFIKMSHRSGFNPTFTAVSFVGANALAKELGAEGRGVIVSEVVPFPWDTDRRVVSDYQAAMKSLDPSQTPDFIGLEGYITGRLVARALAMTGPNPTRADLLRIINEVGQFDIGGLVVNFGSARKDNPPQVTLTVIQSDGSFKPI</sequence>
<dbReference type="PANTHER" id="PTHR47235:SF1">
    <property type="entry name" value="BLR6548 PROTEIN"/>
    <property type="match status" value="1"/>
</dbReference>
<evidence type="ECO:0000256" key="3">
    <source>
        <dbReference type="ARBA" id="ARBA00022729"/>
    </source>
</evidence>
<proteinExistence type="inferred from homology"/>
<dbReference type="InterPro" id="IPR028082">
    <property type="entry name" value="Peripla_BP_I"/>
</dbReference>
<evidence type="ECO:0000256" key="2">
    <source>
        <dbReference type="ARBA" id="ARBA00022448"/>
    </source>
</evidence>
<comment type="similarity">
    <text evidence="1">Belongs to the leucine-binding protein family.</text>
</comment>
<name>A0ABS5GHY9_9BRAD</name>
<dbReference type="Gene3D" id="3.40.50.2300">
    <property type="match status" value="2"/>
</dbReference>
<evidence type="ECO:0000259" key="5">
    <source>
        <dbReference type="Pfam" id="PF13458"/>
    </source>
</evidence>
<evidence type="ECO:0000313" key="7">
    <source>
        <dbReference type="Proteomes" id="UP001314635"/>
    </source>
</evidence>
<comment type="caution">
    <text evidence="6">The sequence shown here is derived from an EMBL/GenBank/DDBJ whole genome shotgun (WGS) entry which is preliminary data.</text>
</comment>
<dbReference type="SUPFAM" id="SSF53822">
    <property type="entry name" value="Periplasmic binding protein-like I"/>
    <property type="match status" value="1"/>
</dbReference>